<evidence type="ECO:0000313" key="2">
    <source>
        <dbReference type="Proteomes" id="UP000004947"/>
    </source>
</evidence>
<proteinExistence type="predicted"/>
<accession>A6DJD3</accession>
<dbReference type="AlphaFoldDB" id="A6DJD3"/>
<evidence type="ECO:0000313" key="1">
    <source>
        <dbReference type="EMBL" id="EDM28007.1"/>
    </source>
</evidence>
<organism evidence="1 2">
    <name type="scientific">Lentisphaera araneosa HTCC2155</name>
    <dbReference type="NCBI Taxonomy" id="313628"/>
    <lineage>
        <taxon>Bacteria</taxon>
        <taxon>Pseudomonadati</taxon>
        <taxon>Lentisphaerota</taxon>
        <taxon>Lentisphaeria</taxon>
        <taxon>Lentisphaerales</taxon>
        <taxon>Lentisphaeraceae</taxon>
        <taxon>Lentisphaera</taxon>
    </lineage>
</organism>
<name>A6DJD3_9BACT</name>
<gene>
    <name evidence="1" type="ORF">LNTAR_11661</name>
</gene>
<protein>
    <submittedName>
        <fullName evidence="1">Uncharacterized protein</fullName>
    </submittedName>
</protein>
<reference evidence="1 2" key="1">
    <citation type="journal article" date="2010" name="J. Bacteriol.">
        <title>Genome sequence of Lentisphaera araneosa HTCC2155T, the type species of the order Lentisphaerales in the phylum Lentisphaerae.</title>
        <authorList>
            <person name="Thrash J.C."/>
            <person name="Cho J.C."/>
            <person name="Vergin K.L."/>
            <person name="Morris R.M."/>
            <person name="Giovannoni S.J."/>
        </authorList>
    </citation>
    <scope>NUCLEOTIDE SEQUENCE [LARGE SCALE GENOMIC DNA]</scope>
    <source>
        <strain evidence="1 2">HTCC2155</strain>
    </source>
</reference>
<keyword evidence="2" id="KW-1185">Reference proteome</keyword>
<sequence>MARPNHEQYKNDARSSREIVVAYRAVIEDESEAVSLATVHYRGGKEEFNLGKEYAQSSDPWDRATGADILAQLGWGNKKNSYKNLLTSF</sequence>
<comment type="caution">
    <text evidence="1">The sequence shown here is derived from an EMBL/GenBank/DDBJ whole genome shotgun (WGS) entry which is preliminary data.</text>
</comment>
<dbReference type="STRING" id="313628.LNTAR_11661"/>
<dbReference type="RefSeq" id="WP_007278004.1">
    <property type="nucleotide sequence ID" value="NZ_ABCK01000006.1"/>
</dbReference>
<dbReference type="Proteomes" id="UP000004947">
    <property type="component" value="Unassembled WGS sequence"/>
</dbReference>
<dbReference type="EMBL" id="ABCK01000006">
    <property type="protein sequence ID" value="EDM28007.1"/>
    <property type="molecule type" value="Genomic_DNA"/>
</dbReference>